<keyword evidence="2" id="KW-1185">Reference proteome</keyword>
<dbReference type="Proteomes" id="UP001328107">
    <property type="component" value="Unassembled WGS sequence"/>
</dbReference>
<gene>
    <name evidence="1" type="ORF">PMAYCL1PPCAC_03574</name>
</gene>
<reference evidence="2" key="1">
    <citation type="submission" date="2022-10" db="EMBL/GenBank/DDBJ databases">
        <title>Genome assembly of Pristionchus species.</title>
        <authorList>
            <person name="Yoshida K."/>
            <person name="Sommer R.J."/>
        </authorList>
    </citation>
    <scope>NUCLEOTIDE SEQUENCE [LARGE SCALE GENOMIC DNA]</scope>
    <source>
        <strain evidence="2">RS5460</strain>
    </source>
</reference>
<evidence type="ECO:0008006" key="3">
    <source>
        <dbReference type="Google" id="ProtNLM"/>
    </source>
</evidence>
<accession>A0AAN5C926</accession>
<proteinExistence type="predicted"/>
<comment type="caution">
    <text evidence="1">The sequence shown here is derived from an EMBL/GenBank/DDBJ whole genome shotgun (WGS) entry which is preliminary data.</text>
</comment>
<sequence length="289" mass="33748">MSSYLGDDLNLNTLPSDAIRNIIKVGVESFDNMSLISRRWHNISAFHLTNRHHLPVIDSFKWIDSVADSKSCVDLRFPHKLTDYFGIDRAPAKFDCYRNSGFTDAYLHLNNRDDTRMLPYLERVFARCSRIGRIEICANHIMPRAEEFRMALGGATVGEVTVIGYSQFADYSVTCIRHLFTIPSLSRLVICCKNKDIWDSKDVLKNFIEEATMSVPKLEFVIPHYKLPTERVEDVRGLWKTRMEEINEENRLEVTVRAEEQRYDYDDDPYVMRPPQPTTVRMIVKRRQM</sequence>
<organism evidence="1 2">
    <name type="scientific">Pristionchus mayeri</name>
    <dbReference type="NCBI Taxonomy" id="1317129"/>
    <lineage>
        <taxon>Eukaryota</taxon>
        <taxon>Metazoa</taxon>
        <taxon>Ecdysozoa</taxon>
        <taxon>Nematoda</taxon>
        <taxon>Chromadorea</taxon>
        <taxon>Rhabditida</taxon>
        <taxon>Rhabditina</taxon>
        <taxon>Diplogasteromorpha</taxon>
        <taxon>Diplogasteroidea</taxon>
        <taxon>Neodiplogasteridae</taxon>
        <taxon>Pristionchus</taxon>
    </lineage>
</organism>
<protein>
    <recommendedName>
        <fullName evidence="3">F-box domain-containing protein</fullName>
    </recommendedName>
</protein>
<name>A0AAN5C926_9BILA</name>
<dbReference type="AlphaFoldDB" id="A0AAN5C926"/>
<evidence type="ECO:0000313" key="1">
    <source>
        <dbReference type="EMBL" id="GMR33379.1"/>
    </source>
</evidence>
<evidence type="ECO:0000313" key="2">
    <source>
        <dbReference type="Proteomes" id="UP001328107"/>
    </source>
</evidence>
<dbReference type="EMBL" id="BTRK01000001">
    <property type="protein sequence ID" value="GMR33379.1"/>
    <property type="molecule type" value="Genomic_DNA"/>
</dbReference>